<evidence type="ECO:0000256" key="2">
    <source>
        <dbReference type="ARBA" id="ARBA00009477"/>
    </source>
</evidence>
<dbReference type="AlphaFoldDB" id="A0A1B2DNN2"/>
<dbReference type="Gene3D" id="2.40.50.100">
    <property type="match status" value="1"/>
</dbReference>
<comment type="subcellular location">
    <subcellularLocation>
        <location evidence="1">Cell envelope</location>
    </subcellularLocation>
</comment>
<dbReference type="GO" id="GO:0030313">
    <property type="term" value="C:cell envelope"/>
    <property type="evidence" value="ECO:0007669"/>
    <property type="project" value="UniProtKB-SubCell"/>
</dbReference>
<dbReference type="PANTHER" id="PTHR32347:SF14">
    <property type="entry name" value="EFFLUX SYSTEM COMPONENT YKNX-RELATED"/>
    <property type="match status" value="1"/>
</dbReference>
<dbReference type="InterPro" id="IPR006143">
    <property type="entry name" value="RND_pump_MFP"/>
</dbReference>
<sequence length="356" mass="39362">MMKWVKRIATVAVLLGVGFFLYLQYKPEPEPQPEPQPMITFEVTQEAISQTLKVKGKSVYAEEIEVYAPLSAKIHSWNRKNGEQVKKGEVLMALDIKTLQAELKSLEFDIKKMKLDAKIQEISQQQDAETEVIGATGEERKKAFLDREGKRLTNELGQETLAIKEQELSAKKSALATAVVYAPTSGVFLYNEADVKSRMLSEGQLIGKIVNTALVKFKATVSELDVFRIKPGMSVEVQLVGQKDKIFAGVINSVSQFPKLANDSSQPSEFDVVIDLKQDKQLLGGLTLEGEIETQRKENAIVVPTLAIMRDQGAVYVMLDPGNGQPVRRDIKTGMEVGDNTEILKGLKAGDIVVIP</sequence>
<proteinExistence type="inferred from homology"/>
<evidence type="ECO:0000259" key="4">
    <source>
        <dbReference type="Pfam" id="PF25967"/>
    </source>
</evidence>
<dbReference type="Gene3D" id="2.40.420.20">
    <property type="match status" value="1"/>
</dbReference>
<dbReference type="InterPro" id="IPR058636">
    <property type="entry name" value="Beta-barrel_YknX"/>
</dbReference>
<feature type="domain" description="Multidrug resistance protein MdtA-like C-terminal permuted SH3" evidence="4">
    <location>
        <begin position="299"/>
        <end position="355"/>
    </location>
</feature>
<dbReference type="RefSeq" id="WP_099520358.1">
    <property type="nucleotide sequence ID" value="NZ_CP016808.1"/>
</dbReference>
<dbReference type="EMBL" id="CP016808">
    <property type="protein sequence ID" value="ANY69326.1"/>
    <property type="molecule type" value="Genomic_DNA"/>
</dbReference>
<evidence type="ECO:0000256" key="3">
    <source>
        <dbReference type="ARBA" id="ARBA00023054"/>
    </source>
</evidence>
<feature type="domain" description="YknX-like beta-barrel" evidence="5">
    <location>
        <begin position="216"/>
        <end position="286"/>
    </location>
</feature>
<dbReference type="Pfam" id="PF25967">
    <property type="entry name" value="RND-MFP_C"/>
    <property type="match status" value="1"/>
</dbReference>
<keyword evidence="3" id="KW-0175">Coiled coil</keyword>
<comment type="similarity">
    <text evidence="2">Belongs to the membrane fusion protein (MFP) (TC 8.A.1) family.</text>
</comment>
<dbReference type="InterPro" id="IPR058627">
    <property type="entry name" value="MdtA-like_C"/>
</dbReference>
<dbReference type="GO" id="GO:0016020">
    <property type="term" value="C:membrane"/>
    <property type="evidence" value="ECO:0007669"/>
    <property type="project" value="InterPro"/>
</dbReference>
<evidence type="ECO:0000313" key="6">
    <source>
        <dbReference type="EMBL" id="ANY69326.1"/>
    </source>
</evidence>
<dbReference type="Pfam" id="PF25990">
    <property type="entry name" value="Beta-barrel_YknX"/>
    <property type="match status" value="1"/>
</dbReference>
<evidence type="ECO:0000259" key="5">
    <source>
        <dbReference type="Pfam" id="PF25990"/>
    </source>
</evidence>
<organism evidence="6">
    <name type="scientific">Paenibacillus sp. BIHB 4019</name>
    <dbReference type="NCBI Taxonomy" id="1870819"/>
    <lineage>
        <taxon>Bacteria</taxon>
        <taxon>Bacillati</taxon>
        <taxon>Bacillota</taxon>
        <taxon>Bacilli</taxon>
        <taxon>Bacillales</taxon>
        <taxon>Paenibacillaceae</taxon>
        <taxon>Paenibacillus</taxon>
    </lineage>
</organism>
<gene>
    <name evidence="6" type="ORF">BBD42_24705</name>
</gene>
<protein>
    <submittedName>
        <fullName evidence="6">Uncharacterized protein</fullName>
    </submittedName>
</protein>
<dbReference type="PANTHER" id="PTHR32347">
    <property type="entry name" value="EFFLUX SYSTEM COMPONENT YKNX-RELATED"/>
    <property type="match status" value="1"/>
</dbReference>
<name>A0A1B2DNN2_9BACL</name>
<dbReference type="GO" id="GO:0022857">
    <property type="term" value="F:transmembrane transporter activity"/>
    <property type="evidence" value="ECO:0007669"/>
    <property type="project" value="InterPro"/>
</dbReference>
<reference evidence="6" key="1">
    <citation type="submission" date="2016-08" db="EMBL/GenBank/DDBJ databases">
        <title>Complete Genome Seqeunce of Paenibacillus sp. BIHB 4019 from tea rhizoplane.</title>
        <authorList>
            <person name="Thakur R."/>
            <person name="Swarnkar M.K."/>
            <person name="Gulati A."/>
        </authorList>
    </citation>
    <scope>NUCLEOTIDE SEQUENCE [LARGE SCALE GENOMIC DNA]</scope>
    <source>
        <strain evidence="6">BIHB4019</strain>
    </source>
</reference>
<evidence type="ECO:0000256" key="1">
    <source>
        <dbReference type="ARBA" id="ARBA00004196"/>
    </source>
</evidence>
<accession>A0A1B2DNN2</accession>
<dbReference type="NCBIfam" id="TIGR01730">
    <property type="entry name" value="RND_mfp"/>
    <property type="match status" value="1"/>
</dbReference>
<dbReference type="SUPFAM" id="SSF111369">
    <property type="entry name" value="HlyD-like secretion proteins"/>
    <property type="match status" value="1"/>
</dbReference>
<dbReference type="Gene3D" id="2.40.30.170">
    <property type="match status" value="1"/>
</dbReference>
<dbReference type="InterPro" id="IPR050465">
    <property type="entry name" value="UPF0194_transport"/>
</dbReference>